<protein>
    <submittedName>
        <fullName evidence="1">Carboxypeptidase-like regulatory domain-containing protein</fullName>
    </submittedName>
</protein>
<keyword evidence="2" id="KW-1185">Reference proteome</keyword>
<dbReference type="Proteomes" id="UP000634134">
    <property type="component" value="Unassembled WGS sequence"/>
</dbReference>
<dbReference type="EMBL" id="JACYGY010000001">
    <property type="protein sequence ID" value="MBE9464830.1"/>
    <property type="molecule type" value="Genomic_DNA"/>
</dbReference>
<dbReference type="Pfam" id="PF13715">
    <property type="entry name" value="CarbopepD_reg_2"/>
    <property type="match status" value="1"/>
</dbReference>
<comment type="caution">
    <text evidence="1">The sequence shown here is derived from an EMBL/GenBank/DDBJ whole genome shotgun (WGS) entry which is preliminary data.</text>
</comment>
<dbReference type="InterPro" id="IPR008969">
    <property type="entry name" value="CarboxyPept-like_regulatory"/>
</dbReference>
<proteinExistence type="predicted"/>
<evidence type="ECO:0000313" key="2">
    <source>
        <dbReference type="Proteomes" id="UP000634134"/>
    </source>
</evidence>
<dbReference type="SUPFAM" id="SSF49464">
    <property type="entry name" value="Carboxypeptidase regulatory domain-like"/>
    <property type="match status" value="1"/>
</dbReference>
<name>A0ABR9WHC0_9BACT</name>
<dbReference type="RefSeq" id="WP_194122861.1">
    <property type="nucleotide sequence ID" value="NZ_JACYGY010000001.1"/>
</dbReference>
<reference evidence="2" key="1">
    <citation type="submission" date="2023-07" db="EMBL/GenBank/DDBJ databases">
        <title>Dyadobacter sp. nov 'subterranea' isolated from contaminted grondwater.</title>
        <authorList>
            <person name="Szabo I."/>
            <person name="Al-Omari J."/>
            <person name="Szerdahelyi S.G."/>
            <person name="Rado J."/>
        </authorList>
    </citation>
    <scope>NUCLEOTIDE SEQUENCE [LARGE SCALE GENOMIC DNA]</scope>
    <source>
        <strain evidence="2">UP-52</strain>
    </source>
</reference>
<sequence>MLLIFISHVSHAKVVHINGRVLDGKEQPVPLVSIQIGGSNYGTVTNEQGYFNLAIKGFVDGMLIISSLGYKTSYQKISKESQKLKIILEADAKQLHEVFIFHDSSLKVLLAKAYNRINDNYPQNSIELTGFYRSYHKSVKDDSYLDFSEASLKIQESGYQNTQEDAQVEVLKVRNLRFPQRDSVDHVRYYGGAFMANWNDPVKMRGPFLNPASFNKRFIYQLESISTYNKGNDSVYVIQFKSNDKLSTKEGRIWIDKKTMAYQKIEWSDKDPKNPNPLIPINRIVRNLPNYLSGTRSDECAEICFR</sequence>
<accession>A0ABR9WHC0</accession>
<gene>
    <name evidence="1" type="ORF">IEE83_23350</name>
</gene>
<organism evidence="1 2">
    <name type="scientific">Dyadobacter subterraneus</name>
    <dbReference type="NCBI Taxonomy" id="2773304"/>
    <lineage>
        <taxon>Bacteria</taxon>
        <taxon>Pseudomonadati</taxon>
        <taxon>Bacteroidota</taxon>
        <taxon>Cytophagia</taxon>
        <taxon>Cytophagales</taxon>
        <taxon>Spirosomataceae</taxon>
        <taxon>Dyadobacter</taxon>
    </lineage>
</organism>
<evidence type="ECO:0000313" key="1">
    <source>
        <dbReference type="EMBL" id="MBE9464830.1"/>
    </source>
</evidence>